<comment type="function">
    <text evidence="6">Plays an essential role in the assembly of succinate dehydrogenase (SDH), an enzyme complex (also referred to as respiratory complex II) that is a component of both the tricarboxylic acid (TCA) cycle and the mitochondrial electron transport chain, and which couples the oxidation of succinate to fumarate with the reduction of ubiquinone (coenzyme Q) to ubiquinol. Promotes maturation of the iron-sulfur protein subunit of the SDH catalytic dimer, protecting it from the deleterious effects of oxidants. May act together with SDHAF1.</text>
</comment>
<keyword evidence="4 6" id="KW-0496">Mitochondrion</keyword>
<protein>
    <recommendedName>
        <fullName evidence="6">Succinate dehydrogenase assembly factor 3</fullName>
        <shortName evidence="6">SDH assembly factor 3</shortName>
        <shortName evidence="6">SDHAF3</shortName>
    </recommendedName>
</protein>
<evidence type="ECO:0000256" key="5">
    <source>
        <dbReference type="ARBA" id="ARBA00023186"/>
    </source>
</evidence>
<evidence type="ECO:0000256" key="1">
    <source>
        <dbReference type="ARBA" id="ARBA00004305"/>
    </source>
</evidence>
<dbReference type="CDD" id="cd20270">
    <property type="entry name" value="Complex1_LYR_SDHAF3_LYRM10"/>
    <property type="match status" value="1"/>
</dbReference>
<comment type="similarity">
    <text evidence="2 6">Belongs to the complex I LYR family. SDHAF3 subfamily.</text>
</comment>
<evidence type="ECO:0000313" key="8">
    <source>
        <dbReference type="Proteomes" id="UP000801492"/>
    </source>
</evidence>
<evidence type="ECO:0000256" key="4">
    <source>
        <dbReference type="ARBA" id="ARBA00023128"/>
    </source>
</evidence>
<evidence type="ECO:0000256" key="3">
    <source>
        <dbReference type="ARBA" id="ARBA00022946"/>
    </source>
</evidence>
<keyword evidence="8" id="KW-1185">Reference proteome</keyword>
<sequence length="114" mass="13407">MLTQAQKVRRLYKTIMKLHRGLPQELRLLGNNYARDEFKRHKNCNPDEAKIFMNEWSMYAINLAEQLGLRGPHTSKTVGLELSNTDLDQFRDEQIQQLYELKLAAEQKESDKNT</sequence>
<reference evidence="7" key="1">
    <citation type="submission" date="2019-08" db="EMBL/GenBank/DDBJ databases">
        <title>The genome of the North American firefly Photinus pyralis.</title>
        <authorList>
            <consortium name="Photinus pyralis genome working group"/>
            <person name="Fallon T.R."/>
            <person name="Sander Lower S.E."/>
            <person name="Weng J.-K."/>
        </authorList>
    </citation>
    <scope>NUCLEOTIDE SEQUENCE</scope>
    <source>
        <strain evidence="7">TRF0915ILg1</strain>
        <tissue evidence="7">Whole body</tissue>
    </source>
</reference>
<evidence type="ECO:0000256" key="2">
    <source>
        <dbReference type="ARBA" id="ARBA00006020"/>
    </source>
</evidence>
<dbReference type="OrthoDB" id="278329at2759"/>
<dbReference type="AlphaFoldDB" id="A0A8K0D7P5"/>
<comment type="subunit">
    <text evidence="6">Interacts with the iron-sulfur protein subunit within the SDH catalytic dimer.</text>
</comment>
<comment type="subcellular location">
    <subcellularLocation>
        <location evidence="1 6">Mitochondrion matrix</location>
    </subcellularLocation>
</comment>
<dbReference type="PANTHER" id="PTHR13137:SF6">
    <property type="entry name" value="SUCCINATE DEHYDROGENASE ASSEMBLY FACTOR 3, MITOCHONDRIAL"/>
    <property type="match status" value="1"/>
</dbReference>
<dbReference type="Proteomes" id="UP000801492">
    <property type="component" value="Unassembled WGS sequence"/>
</dbReference>
<evidence type="ECO:0000313" key="7">
    <source>
        <dbReference type="EMBL" id="KAF2896020.1"/>
    </source>
</evidence>
<dbReference type="GO" id="GO:0005759">
    <property type="term" value="C:mitochondrial matrix"/>
    <property type="evidence" value="ECO:0007669"/>
    <property type="project" value="UniProtKB-SubCell"/>
</dbReference>
<keyword evidence="3" id="KW-0809">Transit peptide</keyword>
<dbReference type="Pfam" id="PF13233">
    <property type="entry name" value="Complex1_LYR_2"/>
    <property type="match status" value="1"/>
</dbReference>
<proteinExistence type="inferred from homology"/>
<keyword evidence="5 6" id="KW-0143">Chaperone</keyword>
<accession>A0A8K0D7P5</accession>
<dbReference type="GO" id="GO:0006105">
    <property type="term" value="P:succinate metabolic process"/>
    <property type="evidence" value="ECO:0007669"/>
    <property type="project" value="TreeGrafter"/>
</dbReference>
<evidence type="ECO:0000256" key="6">
    <source>
        <dbReference type="RuleBase" id="RU368039"/>
    </source>
</evidence>
<comment type="caution">
    <text evidence="7">The sequence shown here is derived from an EMBL/GenBank/DDBJ whole genome shotgun (WGS) entry which is preliminary data.</text>
</comment>
<dbReference type="GO" id="GO:0034553">
    <property type="term" value="P:mitochondrial respiratory chain complex II assembly"/>
    <property type="evidence" value="ECO:0007669"/>
    <property type="project" value="UniProtKB-UniRule"/>
</dbReference>
<gene>
    <name evidence="7" type="ORF">ILUMI_10167</name>
</gene>
<dbReference type="PANTHER" id="PTHR13137">
    <property type="entry name" value="DC11 ACN9 HOMOLOG"/>
    <property type="match status" value="1"/>
</dbReference>
<organism evidence="7 8">
    <name type="scientific">Ignelater luminosus</name>
    <name type="common">Cucubano</name>
    <name type="synonym">Pyrophorus luminosus</name>
    <dbReference type="NCBI Taxonomy" id="2038154"/>
    <lineage>
        <taxon>Eukaryota</taxon>
        <taxon>Metazoa</taxon>
        <taxon>Ecdysozoa</taxon>
        <taxon>Arthropoda</taxon>
        <taxon>Hexapoda</taxon>
        <taxon>Insecta</taxon>
        <taxon>Pterygota</taxon>
        <taxon>Neoptera</taxon>
        <taxon>Endopterygota</taxon>
        <taxon>Coleoptera</taxon>
        <taxon>Polyphaga</taxon>
        <taxon>Elateriformia</taxon>
        <taxon>Elateroidea</taxon>
        <taxon>Elateridae</taxon>
        <taxon>Agrypninae</taxon>
        <taxon>Pyrophorini</taxon>
        <taxon>Ignelater</taxon>
    </lineage>
</organism>
<name>A0A8K0D7P5_IGNLU</name>
<dbReference type="InterPro" id="IPR008381">
    <property type="entry name" value="SDHAF3/Sdh7"/>
</dbReference>
<dbReference type="GO" id="GO:0005758">
    <property type="term" value="C:mitochondrial intermembrane space"/>
    <property type="evidence" value="ECO:0007669"/>
    <property type="project" value="TreeGrafter"/>
</dbReference>
<dbReference type="EMBL" id="VTPC01005435">
    <property type="protein sequence ID" value="KAF2896020.1"/>
    <property type="molecule type" value="Genomic_DNA"/>
</dbReference>